<keyword evidence="2" id="KW-0732">Signal</keyword>
<evidence type="ECO:0008006" key="5">
    <source>
        <dbReference type="Google" id="ProtNLM"/>
    </source>
</evidence>
<proteinExistence type="predicted"/>
<name>A0A931E0S5_9CORY</name>
<dbReference type="AlphaFoldDB" id="A0A931E0S5"/>
<dbReference type="EMBL" id="JADOUE010000001">
    <property type="protein sequence ID" value="MBG6121271.1"/>
    <property type="molecule type" value="Genomic_DNA"/>
</dbReference>
<evidence type="ECO:0000313" key="3">
    <source>
        <dbReference type="EMBL" id="MBG6121271.1"/>
    </source>
</evidence>
<dbReference type="RefSeq" id="WP_196823869.1">
    <property type="nucleotide sequence ID" value="NZ_CP046980.1"/>
</dbReference>
<evidence type="ECO:0000256" key="2">
    <source>
        <dbReference type="SAM" id="SignalP"/>
    </source>
</evidence>
<reference evidence="3" key="1">
    <citation type="submission" date="2020-11" db="EMBL/GenBank/DDBJ databases">
        <title>Sequencing the genomes of 1000 actinobacteria strains.</title>
        <authorList>
            <person name="Klenk H.-P."/>
        </authorList>
    </citation>
    <scope>NUCLEOTIDE SEQUENCE</scope>
    <source>
        <strain evidence="3">DSM 45632</strain>
    </source>
</reference>
<comment type="caution">
    <text evidence="3">The sequence shown here is derived from an EMBL/GenBank/DDBJ whole genome shotgun (WGS) entry which is preliminary data.</text>
</comment>
<accession>A0A931E0S5</accession>
<evidence type="ECO:0000256" key="1">
    <source>
        <dbReference type="SAM" id="MobiDB-lite"/>
    </source>
</evidence>
<feature type="chain" id="PRO_5038679608" description="Secreted protein" evidence="2">
    <location>
        <begin position="23"/>
        <end position="232"/>
    </location>
</feature>
<feature type="region of interest" description="Disordered" evidence="1">
    <location>
        <begin position="30"/>
        <end position="50"/>
    </location>
</feature>
<organism evidence="3 4">
    <name type="scientific">Corynebacterium aquatimens</name>
    <dbReference type="NCBI Taxonomy" id="1190508"/>
    <lineage>
        <taxon>Bacteria</taxon>
        <taxon>Bacillati</taxon>
        <taxon>Actinomycetota</taxon>
        <taxon>Actinomycetes</taxon>
        <taxon>Mycobacteriales</taxon>
        <taxon>Corynebacteriaceae</taxon>
        <taxon>Corynebacterium</taxon>
    </lineage>
</organism>
<protein>
    <recommendedName>
        <fullName evidence="5">Secreted protein</fullName>
    </recommendedName>
</protein>
<evidence type="ECO:0000313" key="4">
    <source>
        <dbReference type="Proteomes" id="UP000658613"/>
    </source>
</evidence>
<gene>
    <name evidence="3" type="ORF">IW254_000240</name>
</gene>
<feature type="compositionally biased region" description="Polar residues" evidence="1">
    <location>
        <begin position="30"/>
        <end position="44"/>
    </location>
</feature>
<dbReference type="Proteomes" id="UP000658613">
    <property type="component" value="Unassembled WGS sequence"/>
</dbReference>
<sequence length="232" mass="23670">MLKSIKRACVTAVAVITGSALITSVATETASAQPLPGTSAQGSSAYVDHLGRPTPHTQKLVRDFANQPFIPPQVRDALLSGLNFLSTNDGDGGVDVPANPPQFRQAYWPTVSRNCMGPGLNSTGTLIAVPGPARIPSPAPGPGQATFVFTALGTPPAARDQGGMNVYWINLNTLRTGVTPLGNKGINPTGPTTLSGAATTGPGTILAVVDGSVRTTTNTCGFAPTAISVRVN</sequence>
<keyword evidence="4" id="KW-1185">Reference proteome</keyword>
<feature type="signal peptide" evidence="2">
    <location>
        <begin position="1"/>
        <end position="22"/>
    </location>
</feature>